<evidence type="ECO:0000313" key="2">
    <source>
        <dbReference type="Proteomes" id="UP000811365"/>
    </source>
</evidence>
<dbReference type="EMBL" id="JAGZYH010000003">
    <property type="protein sequence ID" value="MBS6620824.1"/>
    <property type="molecule type" value="Genomic_DNA"/>
</dbReference>
<gene>
    <name evidence="1" type="ORF">KH315_01455</name>
</gene>
<evidence type="ECO:0000313" key="1">
    <source>
        <dbReference type="EMBL" id="MBS6620824.1"/>
    </source>
</evidence>
<dbReference type="InterPro" id="IPR002838">
    <property type="entry name" value="AIM24"/>
</dbReference>
<comment type="caution">
    <text evidence="1">The sequence shown here is derived from an EMBL/GenBank/DDBJ whole genome shotgun (WGS) entry which is preliminary data.</text>
</comment>
<protein>
    <submittedName>
        <fullName evidence="1">AIM24 family protein</fullName>
    </submittedName>
</protein>
<name>A0A9E1GFS3_9FIRM</name>
<reference evidence="1" key="1">
    <citation type="submission" date="2021-02" db="EMBL/GenBank/DDBJ databases">
        <title>Infant gut strain persistence is associated with maternal origin, phylogeny, and functional potential including surface adhesion and iron acquisition.</title>
        <authorList>
            <person name="Lou Y.C."/>
        </authorList>
    </citation>
    <scope>NUCLEOTIDE SEQUENCE</scope>
    <source>
        <strain evidence="1">L2_039_000G1_dasL2_039_000G1_maxbin2.maxbin.077</strain>
    </source>
</reference>
<dbReference type="AlphaFoldDB" id="A0A9E1GFS3"/>
<sequence length="268" mass="28546">MFKINNLANQTSHIVTEQKGIFSIVEHNVDFSVAPCNAMEEYYMSQMNVKRKQAIANLNGKVGLVLQAGAMQYIVGNVQATTGLKGVGDFLGKMVKSSVTKESAIKPEYVGTGVLVTEPTYKYLLTENVGDWTGGLVMEDGMFLACESTVKHEIQARSSLSSAALGNEGLFNLRLAGNGVCVLESNVPRSEIVEIALQDDVLKIDGSFAICWSGSLSFTVERSGKTLLGSAASGEGLVNVYKGTGKVWLAPLTPSQSLVSATHAKSAK</sequence>
<organism evidence="1 2">
    <name type="scientific">Faecalibacterium prausnitzii</name>
    <dbReference type="NCBI Taxonomy" id="853"/>
    <lineage>
        <taxon>Bacteria</taxon>
        <taxon>Bacillati</taxon>
        <taxon>Bacillota</taxon>
        <taxon>Clostridia</taxon>
        <taxon>Eubacteriales</taxon>
        <taxon>Oscillospiraceae</taxon>
        <taxon>Faecalibacterium</taxon>
    </lineage>
</organism>
<dbReference type="RefSeq" id="WP_223386241.1">
    <property type="nucleotide sequence ID" value="NZ_CP065376.1"/>
</dbReference>
<dbReference type="PANTHER" id="PTHR38074">
    <property type="entry name" value="ALTERED INHERITANCE OF MITOCHONDRIA PROTEIN 24, MITOCHONDRIAL"/>
    <property type="match status" value="1"/>
</dbReference>
<dbReference type="InterPro" id="IPR036983">
    <property type="entry name" value="AIM24_sf"/>
</dbReference>
<dbReference type="Proteomes" id="UP000811365">
    <property type="component" value="Unassembled WGS sequence"/>
</dbReference>
<accession>A0A9E1GFS3</accession>
<dbReference type="SUPFAM" id="SSF51219">
    <property type="entry name" value="TRAP-like"/>
    <property type="match status" value="1"/>
</dbReference>
<dbReference type="Gene3D" id="3.60.160.10">
    <property type="entry name" value="Mitochondrial biogenesis AIM24"/>
    <property type="match status" value="1"/>
</dbReference>
<dbReference type="Pfam" id="PF01987">
    <property type="entry name" value="AIM24"/>
    <property type="match status" value="1"/>
</dbReference>
<dbReference type="InterPro" id="IPR016031">
    <property type="entry name" value="Trp_RNA-bd_attenuator-like_dom"/>
</dbReference>
<proteinExistence type="predicted"/>
<dbReference type="PANTHER" id="PTHR38074:SF1">
    <property type="entry name" value="ALTERED INHERITANCE OF MITOCHONDRIA PROTEIN 24, MITOCHONDRIAL"/>
    <property type="match status" value="1"/>
</dbReference>